<organism evidence="1 2">
    <name type="scientific">Aldrovandia affinis</name>
    <dbReference type="NCBI Taxonomy" id="143900"/>
    <lineage>
        <taxon>Eukaryota</taxon>
        <taxon>Metazoa</taxon>
        <taxon>Chordata</taxon>
        <taxon>Craniata</taxon>
        <taxon>Vertebrata</taxon>
        <taxon>Euteleostomi</taxon>
        <taxon>Actinopterygii</taxon>
        <taxon>Neopterygii</taxon>
        <taxon>Teleostei</taxon>
        <taxon>Notacanthiformes</taxon>
        <taxon>Halosauridae</taxon>
        <taxon>Aldrovandia</taxon>
    </lineage>
</organism>
<protein>
    <submittedName>
        <fullName evidence="1">Uncharacterized protein</fullName>
    </submittedName>
</protein>
<dbReference type="Proteomes" id="UP001221898">
    <property type="component" value="Unassembled WGS sequence"/>
</dbReference>
<name>A0AAD7SBX6_9TELE</name>
<gene>
    <name evidence="1" type="ORF">AAFF_G00427810</name>
</gene>
<proteinExistence type="predicted"/>
<evidence type="ECO:0000313" key="2">
    <source>
        <dbReference type="Proteomes" id="UP001221898"/>
    </source>
</evidence>
<evidence type="ECO:0000313" key="1">
    <source>
        <dbReference type="EMBL" id="KAJ8398526.1"/>
    </source>
</evidence>
<comment type="caution">
    <text evidence="1">The sequence shown here is derived from an EMBL/GenBank/DDBJ whole genome shotgun (WGS) entry which is preliminary data.</text>
</comment>
<sequence length="99" mass="10887">MASHTSCAVQWSIEGVVMCILHDGEMTSLLPVKAATMDSLTTATCPRSLKYHVDCPDTKYVKDLECSCPTFSGTTTEHQHYMSTVGKTIIGDQFVWQSP</sequence>
<accession>A0AAD7SBX6</accession>
<dbReference type="AlphaFoldDB" id="A0AAD7SBX6"/>
<reference evidence="1" key="1">
    <citation type="journal article" date="2023" name="Science">
        <title>Genome structures resolve the early diversification of teleost fishes.</title>
        <authorList>
            <person name="Parey E."/>
            <person name="Louis A."/>
            <person name="Montfort J."/>
            <person name="Bouchez O."/>
            <person name="Roques C."/>
            <person name="Iampietro C."/>
            <person name="Lluch J."/>
            <person name="Castinel A."/>
            <person name="Donnadieu C."/>
            <person name="Desvignes T."/>
            <person name="Floi Bucao C."/>
            <person name="Jouanno E."/>
            <person name="Wen M."/>
            <person name="Mejri S."/>
            <person name="Dirks R."/>
            <person name="Jansen H."/>
            <person name="Henkel C."/>
            <person name="Chen W.J."/>
            <person name="Zahm M."/>
            <person name="Cabau C."/>
            <person name="Klopp C."/>
            <person name="Thompson A.W."/>
            <person name="Robinson-Rechavi M."/>
            <person name="Braasch I."/>
            <person name="Lecointre G."/>
            <person name="Bobe J."/>
            <person name="Postlethwait J.H."/>
            <person name="Berthelot C."/>
            <person name="Roest Crollius H."/>
            <person name="Guiguen Y."/>
        </authorList>
    </citation>
    <scope>NUCLEOTIDE SEQUENCE</scope>
    <source>
        <strain evidence="1">NC1722</strain>
    </source>
</reference>
<keyword evidence="2" id="KW-1185">Reference proteome</keyword>
<dbReference type="EMBL" id="JAINUG010000090">
    <property type="protein sequence ID" value="KAJ8398526.1"/>
    <property type="molecule type" value="Genomic_DNA"/>
</dbReference>